<dbReference type="InterPro" id="IPR036388">
    <property type="entry name" value="WH-like_DNA-bd_sf"/>
</dbReference>
<feature type="region of interest" description="Disordered" evidence="1">
    <location>
        <begin position="1"/>
        <end position="26"/>
    </location>
</feature>
<feature type="compositionally biased region" description="Polar residues" evidence="1">
    <location>
        <begin position="228"/>
        <end position="248"/>
    </location>
</feature>
<dbReference type="EMBL" id="JAANQT010001269">
    <property type="protein sequence ID" value="KAG1305840.1"/>
    <property type="molecule type" value="Genomic_DNA"/>
</dbReference>
<dbReference type="Gene3D" id="1.10.10.10">
    <property type="entry name" value="Winged helix-like DNA-binding domain superfamily/Winged helix DNA-binding domain"/>
    <property type="match status" value="1"/>
</dbReference>
<feature type="compositionally biased region" description="Low complexity" evidence="1">
    <location>
        <begin position="65"/>
        <end position="75"/>
    </location>
</feature>
<dbReference type="Pfam" id="PF04433">
    <property type="entry name" value="SWIRM"/>
    <property type="match status" value="1"/>
</dbReference>
<dbReference type="FunFam" id="1.10.10.10:FF:000087">
    <property type="entry name" value="Transcriptional adapter 2"/>
    <property type="match status" value="1"/>
</dbReference>
<protein>
    <recommendedName>
        <fullName evidence="2">SWIRM domain-containing protein</fullName>
    </recommendedName>
</protein>
<keyword evidence="4" id="KW-1185">Reference proteome</keyword>
<evidence type="ECO:0000259" key="2">
    <source>
        <dbReference type="PROSITE" id="PS50934"/>
    </source>
</evidence>
<evidence type="ECO:0000313" key="3">
    <source>
        <dbReference type="EMBL" id="KAG1305840.1"/>
    </source>
</evidence>
<dbReference type="InterPro" id="IPR007526">
    <property type="entry name" value="SWIRM"/>
</dbReference>
<sequence length="383" mass="43490">MSQKHFIKSSNNILSPPTTPKRSPEAYFYGISTNDKIMYETSDTYSGLVTSPSSQSPPYSPPLPTTSSIQSSPQSGECRRNVYIVQPFSFTTLVNNSHHSAPSHRRKRKPSIPIHKITKGTFTMPLMPLLKHQKDLATLCNNDKALVSFSDQTRERKYKFMNCATKRKLLRLAKAEDNENVGDHSLVNSWDRKSSLINKCISNTFQDKHYNQKILSSDYSCQDHAQFPSYSDPSRSKVSNKPPIQSNKAMRDTAQFYDNVAADSDIATIFKDKEDWIPRTDVFENRAGIRISWKGSPLKIQTMPHFEKLHPGEVPIAATLRLTPEQYLRCKYALILEAHRAAQDNALFRKSEAQKACCIDVNKASVLWKVFGKLGWLGSKWPK</sequence>
<proteinExistence type="predicted"/>
<dbReference type="SUPFAM" id="SSF46689">
    <property type="entry name" value="Homeodomain-like"/>
    <property type="match status" value="1"/>
</dbReference>
<dbReference type="GO" id="GO:0010468">
    <property type="term" value="P:regulation of gene expression"/>
    <property type="evidence" value="ECO:0007669"/>
    <property type="project" value="UniProtKB-ARBA"/>
</dbReference>
<dbReference type="PROSITE" id="PS50934">
    <property type="entry name" value="SWIRM"/>
    <property type="match status" value="1"/>
</dbReference>
<feature type="region of interest" description="Disordered" evidence="1">
    <location>
        <begin position="228"/>
        <end position="250"/>
    </location>
</feature>
<feature type="compositionally biased region" description="Polar residues" evidence="1">
    <location>
        <begin position="1"/>
        <end position="16"/>
    </location>
</feature>
<dbReference type="AlphaFoldDB" id="A0A9P6X5M2"/>
<dbReference type="Proteomes" id="UP000716291">
    <property type="component" value="Unassembled WGS sequence"/>
</dbReference>
<name>A0A9P6X5M2_RHIOR</name>
<gene>
    <name evidence="3" type="ORF">G6F64_008061</name>
</gene>
<dbReference type="InterPro" id="IPR009057">
    <property type="entry name" value="Homeodomain-like_sf"/>
</dbReference>
<comment type="caution">
    <text evidence="3">The sequence shown here is derived from an EMBL/GenBank/DDBJ whole genome shotgun (WGS) entry which is preliminary data.</text>
</comment>
<accession>A0A9P6X5M2</accession>
<dbReference type="OrthoDB" id="5598695at2759"/>
<reference evidence="3" key="1">
    <citation type="journal article" date="2020" name="Microb. Genom.">
        <title>Genetic diversity of clinical and environmental Mucorales isolates obtained from an investigation of mucormycosis cases among solid organ transplant recipients.</title>
        <authorList>
            <person name="Nguyen M.H."/>
            <person name="Kaul D."/>
            <person name="Muto C."/>
            <person name="Cheng S.J."/>
            <person name="Richter R.A."/>
            <person name="Bruno V.M."/>
            <person name="Liu G."/>
            <person name="Beyhan S."/>
            <person name="Sundermann A.J."/>
            <person name="Mounaud S."/>
            <person name="Pasculle A.W."/>
            <person name="Nierman W.C."/>
            <person name="Driscoll E."/>
            <person name="Cumbie R."/>
            <person name="Clancy C.J."/>
            <person name="Dupont C.L."/>
        </authorList>
    </citation>
    <scope>NUCLEOTIDE SEQUENCE</scope>
    <source>
        <strain evidence="3">GL11</strain>
    </source>
</reference>
<feature type="region of interest" description="Disordered" evidence="1">
    <location>
        <begin position="45"/>
        <end position="75"/>
    </location>
</feature>
<evidence type="ECO:0000313" key="4">
    <source>
        <dbReference type="Proteomes" id="UP000716291"/>
    </source>
</evidence>
<evidence type="ECO:0000256" key="1">
    <source>
        <dbReference type="SAM" id="MobiDB-lite"/>
    </source>
</evidence>
<feature type="domain" description="SWIRM" evidence="2">
    <location>
        <begin position="289"/>
        <end position="383"/>
    </location>
</feature>
<organism evidence="3 4">
    <name type="scientific">Rhizopus oryzae</name>
    <name type="common">Mucormycosis agent</name>
    <name type="synonym">Rhizopus arrhizus var. delemar</name>
    <dbReference type="NCBI Taxonomy" id="64495"/>
    <lineage>
        <taxon>Eukaryota</taxon>
        <taxon>Fungi</taxon>
        <taxon>Fungi incertae sedis</taxon>
        <taxon>Mucoromycota</taxon>
        <taxon>Mucoromycotina</taxon>
        <taxon>Mucoromycetes</taxon>
        <taxon>Mucorales</taxon>
        <taxon>Mucorineae</taxon>
        <taxon>Rhizopodaceae</taxon>
        <taxon>Rhizopus</taxon>
    </lineage>
</organism>